<evidence type="ECO:0000313" key="2">
    <source>
        <dbReference type="Proteomes" id="UP000198983"/>
    </source>
</evidence>
<dbReference type="PANTHER" id="PTHR38031:SF1">
    <property type="entry name" value="SULFUR CARRIER PROTEIN CYSO"/>
    <property type="match status" value="1"/>
</dbReference>
<dbReference type="RefSeq" id="WP_092655245.1">
    <property type="nucleotide sequence ID" value="NZ_LT629732.1"/>
</dbReference>
<dbReference type="Proteomes" id="UP000198983">
    <property type="component" value="Chromosome I"/>
</dbReference>
<proteinExistence type="predicted"/>
<dbReference type="InterPro" id="IPR003749">
    <property type="entry name" value="ThiS/MoaD-like"/>
</dbReference>
<dbReference type="Pfam" id="PF02597">
    <property type="entry name" value="ThiS"/>
    <property type="match status" value="1"/>
</dbReference>
<dbReference type="InterPro" id="IPR012675">
    <property type="entry name" value="Beta-grasp_dom_sf"/>
</dbReference>
<dbReference type="EMBL" id="LT629732">
    <property type="protein sequence ID" value="SDS86019.1"/>
    <property type="molecule type" value="Genomic_DNA"/>
</dbReference>
<gene>
    <name evidence="1" type="ORF">SAMN04489717_4132</name>
</gene>
<name>A0A1H1VPN2_9ACTN</name>
<protein>
    <submittedName>
        <fullName evidence="1">ThiS family protein</fullName>
    </submittedName>
</protein>
<keyword evidence="2" id="KW-1185">Reference proteome</keyword>
<dbReference type="PANTHER" id="PTHR38031">
    <property type="entry name" value="SULFUR CARRIER PROTEIN SLR0821-RELATED"/>
    <property type="match status" value="1"/>
</dbReference>
<dbReference type="Gene3D" id="3.10.20.30">
    <property type="match status" value="1"/>
</dbReference>
<dbReference type="OrthoDB" id="9156098at2"/>
<reference evidence="1 2" key="1">
    <citation type="submission" date="2016-10" db="EMBL/GenBank/DDBJ databases">
        <authorList>
            <person name="de Groot N.N."/>
        </authorList>
    </citation>
    <scope>NUCLEOTIDE SEQUENCE [LARGE SCALE GENOMIC DNA]</scope>
    <source>
        <strain evidence="1 2">DSM 22024</strain>
    </source>
</reference>
<organism evidence="1 2">
    <name type="scientific">Actinopolymorpha singaporensis</name>
    <dbReference type="NCBI Taxonomy" id="117157"/>
    <lineage>
        <taxon>Bacteria</taxon>
        <taxon>Bacillati</taxon>
        <taxon>Actinomycetota</taxon>
        <taxon>Actinomycetes</taxon>
        <taxon>Propionibacteriales</taxon>
        <taxon>Actinopolymorphaceae</taxon>
        <taxon>Actinopolymorpha</taxon>
    </lineage>
</organism>
<accession>A0A1H1VPN2</accession>
<dbReference type="SUPFAM" id="SSF54285">
    <property type="entry name" value="MoaD/ThiS"/>
    <property type="match status" value="1"/>
</dbReference>
<dbReference type="STRING" id="117157.SAMN04489717_4132"/>
<sequence>MTTTEQPTRRDASAGGAEITVRVPSLLRDCTGDRTRFPLTAGTLAEAVEALLTTFPLLRLHLVDEQHRLRPHVLIYFNGDNIAFLDQSDVRLAPGDELTVLQNVSGG</sequence>
<dbReference type="InterPro" id="IPR016155">
    <property type="entry name" value="Mopterin_synth/thiamin_S_b"/>
</dbReference>
<evidence type="ECO:0000313" key="1">
    <source>
        <dbReference type="EMBL" id="SDS86019.1"/>
    </source>
</evidence>
<dbReference type="AlphaFoldDB" id="A0A1H1VPN2"/>
<dbReference type="InterPro" id="IPR052045">
    <property type="entry name" value="Sulfur_Carrier/Prot_Modifier"/>
</dbReference>